<dbReference type="GO" id="GO:0016020">
    <property type="term" value="C:membrane"/>
    <property type="evidence" value="ECO:0007669"/>
    <property type="project" value="UniProtKB-SubCell"/>
</dbReference>
<organism evidence="11 12">
    <name type="scientific">Methanofollis liminatans DSM 4140</name>
    <dbReference type="NCBI Taxonomy" id="28892"/>
    <lineage>
        <taxon>Archaea</taxon>
        <taxon>Methanobacteriati</taxon>
        <taxon>Methanobacteriota</taxon>
        <taxon>Stenosarchaea group</taxon>
        <taxon>Methanomicrobia</taxon>
        <taxon>Methanomicrobiales</taxon>
        <taxon>Methanomicrobiaceae</taxon>
        <taxon>Methanofollis</taxon>
    </lineage>
</organism>
<dbReference type="GO" id="GO:0008324">
    <property type="term" value="F:monoatomic cation transmembrane transporter activity"/>
    <property type="evidence" value="ECO:0007669"/>
    <property type="project" value="InterPro"/>
</dbReference>
<protein>
    <submittedName>
        <fullName evidence="11">MgtE integral membrane region</fullName>
    </submittedName>
</protein>
<evidence type="ECO:0000256" key="7">
    <source>
        <dbReference type="ARBA" id="ARBA00023065"/>
    </source>
</evidence>
<keyword evidence="6 9" id="KW-1133">Transmembrane helix</keyword>
<dbReference type="PANTHER" id="PTHR16228:SF7">
    <property type="entry name" value="SLC41A_MGTE INTEGRAL MEMBRANE DOMAIN-CONTAINING PROTEIN"/>
    <property type="match status" value="1"/>
</dbReference>
<evidence type="ECO:0000313" key="11">
    <source>
        <dbReference type="EMBL" id="EJG06831.1"/>
    </source>
</evidence>
<evidence type="ECO:0000256" key="8">
    <source>
        <dbReference type="ARBA" id="ARBA00023136"/>
    </source>
</evidence>
<dbReference type="SUPFAM" id="SSF161093">
    <property type="entry name" value="MgtE membrane domain-like"/>
    <property type="match status" value="2"/>
</dbReference>
<keyword evidence="5" id="KW-0460">Magnesium</keyword>
<feature type="transmembrane region" description="Helical" evidence="9">
    <location>
        <begin position="12"/>
        <end position="35"/>
    </location>
</feature>
<dbReference type="InterPro" id="IPR036739">
    <property type="entry name" value="SLC41_membr_dom_sf"/>
</dbReference>
<evidence type="ECO:0000256" key="3">
    <source>
        <dbReference type="ARBA" id="ARBA00022448"/>
    </source>
</evidence>
<dbReference type="HOGENOM" id="CLU_054505_0_0_2"/>
<dbReference type="InterPro" id="IPR006667">
    <property type="entry name" value="SLC41_membr_dom"/>
</dbReference>
<comment type="subcellular location">
    <subcellularLocation>
        <location evidence="1">Membrane</location>
        <topology evidence="1">Multi-pass membrane protein</topology>
    </subcellularLocation>
</comment>
<keyword evidence="3" id="KW-0813">Transport</keyword>
<evidence type="ECO:0000259" key="10">
    <source>
        <dbReference type="Pfam" id="PF01769"/>
    </source>
</evidence>
<dbReference type="Pfam" id="PF01769">
    <property type="entry name" value="MgtE"/>
    <property type="match status" value="2"/>
</dbReference>
<feature type="transmembrane region" description="Helical" evidence="9">
    <location>
        <begin position="307"/>
        <end position="329"/>
    </location>
</feature>
<dbReference type="OrthoDB" id="86118at2157"/>
<feature type="transmembrane region" description="Helical" evidence="9">
    <location>
        <begin position="97"/>
        <end position="123"/>
    </location>
</feature>
<evidence type="ECO:0000256" key="9">
    <source>
        <dbReference type="SAM" id="Phobius"/>
    </source>
</evidence>
<keyword evidence="4 9" id="KW-0812">Transmembrane</keyword>
<feature type="transmembrane region" description="Helical" evidence="9">
    <location>
        <begin position="335"/>
        <end position="362"/>
    </location>
</feature>
<dbReference type="RefSeq" id="WP_004038331.1">
    <property type="nucleotide sequence ID" value="NZ_CM001555.1"/>
</dbReference>
<keyword evidence="12" id="KW-1185">Reference proteome</keyword>
<dbReference type="STRING" id="28892.Metli_0873"/>
<feature type="transmembrane region" description="Helical" evidence="9">
    <location>
        <begin position="129"/>
        <end position="153"/>
    </location>
</feature>
<feature type="transmembrane region" description="Helical" evidence="9">
    <location>
        <begin position="165"/>
        <end position="191"/>
    </location>
</feature>
<dbReference type="InterPro" id="IPR045349">
    <property type="entry name" value="SLC41A1-3"/>
</dbReference>
<dbReference type="PATRIC" id="fig|28892.9.peg.935"/>
<comment type="similarity">
    <text evidence="2">Belongs to the SLC41A transporter family.</text>
</comment>
<accession>J0RZ74</accession>
<keyword evidence="8 9" id="KW-0472">Membrane</keyword>
<feature type="transmembrane region" description="Helical" evidence="9">
    <location>
        <begin position="41"/>
        <end position="60"/>
    </location>
</feature>
<evidence type="ECO:0000256" key="5">
    <source>
        <dbReference type="ARBA" id="ARBA00022842"/>
    </source>
</evidence>
<evidence type="ECO:0000256" key="1">
    <source>
        <dbReference type="ARBA" id="ARBA00004141"/>
    </source>
</evidence>
<feature type="transmembrane region" description="Helical" evidence="9">
    <location>
        <begin position="374"/>
        <end position="396"/>
    </location>
</feature>
<evidence type="ECO:0000256" key="4">
    <source>
        <dbReference type="ARBA" id="ARBA00022692"/>
    </source>
</evidence>
<evidence type="ECO:0000313" key="12">
    <source>
        <dbReference type="Proteomes" id="UP000005095"/>
    </source>
</evidence>
<gene>
    <name evidence="11" type="ORF">Metli_0873</name>
</gene>
<feature type="transmembrane region" description="Helical" evidence="9">
    <location>
        <begin position="197"/>
        <end position="216"/>
    </location>
</feature>
<sequence>MSQAGVRGRERRLFLTGLVALLISTGVAIVAGSYLSSISDLLTLIPGLMVLVPPTINMRGSISGVLASRLSSSMHLGEFSGTFEQGGVLAGNLHASLLLTIATAAALGVIAPLLSAATGLPVIGAGDLVLISLVAGILSGLILMGFTVLISVLSYRRGVDLDMIAAPAVTTLGDLVTIPVLAMTAVAVLALPPSVRVGLFGIAIVLAGAMSIYAWVAGGRGRGIVQEVLPLLIPLCVLGAFAGIAYSTSLDRLVSLGALLILIPPFAGICGSIGGILCSRLGTGMHLGIITPAIAPQGSVTVHFAQAYLFTLLLMPLMAALAHLAALVLDVSSPGLLAMVTIATAAGLGVITMVNGIAYLTATLSFRYGFDPDNFGIPVITSAIDLLGAVALITVIEIVL</sequence>
<feature type="domain" description="SLC41A/MgtE integral membrane" evidence="10">
    <location>
        <begin position="52"/>
        <end position="183"/>
    </location>
</feature>
<proteinExistence type="inferred from homology"/>
<reference evidence="11 12" key="1">
    <citation type="submission" date="2011-08" db="EMBL/GenBank/DDBJ databases">
        <title>The complete genome of Methanofollis liminatans DSM 4140.</title>
        <authorList>
            <consortium name="US DOE Joint Genome Institute (JGI-PGF)"/>
            <person name="Lucas S."/>
            <person name="Han J."/>
            <person name="Lapidus A."/>
            <person name="Bruce D."/>
            <person name="Goodwin L."/>
            <person name="Pitluck S."/>
            <person name="Peters L."/>
            <person name="Kyrpides N."/>
            <person name="Mavromatis K."/>
            <person name="Ivanova N."/>
            <person name="Mikhailova N."/>
            <person name="Lu M."/>
            <person name="Detter J.C."/>
            <person name="Tapia R."/>
            <person name="Han C."/>
            <person name="Land M."/>
            <person name="Hauser L."/>
            <person name="Markowitz V."/>
            <person name="Cheng J.-F."/>
            <person name="Hugenholtz P."/>
            <person name="Woyke T."/>
            <person name="Wu D."/>
            <person name="Spring S."/>
            <person name="Schuler E."/>
            <person name="Brambilla E."/>
            <person name="Klenk H.-P."/>
            <person name="Eisen J.A."/>
        </authorList>
    </citation>
    <scope>NUCLEOTIDE SEQUENCE [LARGE SCALE GENOMIC DNA]</scope>
    <source>
        <strain evidence="11 12">DSM 4140</strain>
    </source>
</reference>
<dbReference type="PANTHER" id="PTHR16228">
    <property type="entry name" value="DIVALENT CATION TRANSPORTER SOLUTE CARRIER FAMILY 41"/>
    <property type="match status" value="1"/>
</dbReference>
<evidence type="ECO:0000256" key="6">
    <source>
        <dbReference type="ARBA" id="ARBA00022989"/>
    </source>
</evidence>
<feature type="domain" description="SLC41A/MgtE integral membrane" evidence="10">
    <location>
        <begin position="263"/>
        <end position="394"/>
    </location>
</feature>
<dbReference type="Gene3D" id="1.10.357.20">
    <property type="entry name" value="SLC41 divalent cation transporters, integral membrane domain"/>
    <property type="match status" value="2"/>
</dbReference>
<keyword evidence="7" id="KW-0406">Ion transport</keyword>
<dbReference type="AlphaFoldDB" id="J0RZ74"/>
<name>J0RZ74_9EURY</name>
<evidence type="ECO:0000256" key="2">
    <source>
        <dbReference type="ARBA" id="ARBA00009749"/>
    </source>
</evidence>
<feature type="transmembrane region" description="Helical" evidence="9">
    <location>
        <begin position="253"/>
        <end position="277"/>
    </location>
</feature>
<dbReference type="Proteomes" id="UP000005095">
    <property type="component" value="Chromosome"/>
</dbReference>
<feature type="transmembrane region" description="Helical" evidence="9">
    <location>
        <begin position="228"/>
        <end position="247"/>
    </location>
</feature>
<dbReference type="EMBL" id="CM001555">
    <property type="protein sequence ID" value="EJG06831.1"/>
    <property type="molecule type" value="Genomic_DNA"/>
</dbReference>